<proteinExistence type="predicted"/>
<name>A0A0D3BNZ1_BRAOL</name>
<dbReference type="EnsemblPlants" id="Bo4g012770.1">
    <property type="protein sequence ID" value="Bo4g012770.1"/>
    <property type="gene ID" value="Bo4g012770"/>
</dbReference>
<sequence length="129" mass="14827">MPGPNHLYVVKDNIIVEEFNDICIDEQNPDHYQSQWVKKRLKNLVAKLLLSSAKFFSLSNSVSSKSLRIGQRSPEMLNQFELMKALKYLWYIKDVDSEKDSSDDGMPPLEANTNRLRPFGVQCETDSDS</sequence>
<accession>A0A0D3BNZ1</accession>
<evidence type="ECO:0000256" key="1">
    <source>
        <dbReference type="SAM" id="MobiDB-lite"/>
    </source>
</evidence>
<feature type="region of interest" description="Disordered" evidence="1">
    <location>
        <begin position="97"/>
        <end position="129"/>
    </location>
</feature>
<dbReference type="Gramene" id="Bo4g012770.1">
    <property type="protein sequence ID" value="Bo4g012770.1"/>
    <property type="gene ID" value="Bo4g012770"/>
</dbReference>
<protein>
    <submittedName>
        <fullName evidence="2">Uncharacterized protein</fullName>
    </submittedName>
</protein>
<dbReference type="STRING" id="109376.A0A0D3BNZ1"/>
<dbReference type="HOGENOM" id="CLU_1951774_0_0_1"/>
<reference evidence="2 3" key="1">
    <citation type="journal article" date="2014" name="Genome Biol.">
        <title>Transcriptome and methylome profiling reveals relics of genome dominance in the mesopolyploid Brassica oleracea.</title>
        <authorList>
            <person name="Parkin I.A."/>
            <person name="Koh C."/>
            <person name="Tang H."/>
            <person name="Robinson S.J."/>
            <person name="Kagale S."/>
            <person name="Clarke W.E."/>
            <person name="Town C.D."/>
            <person name="Nixon J."/>
            <person name="Krishnakumar V."/>
            <person name="Bidwell S.L."/>
            <person name="Denoeud F."/>
            <person name="Belcram H."/>
            <person name="Links M.G."/>
            <person name="Just J."/>
            <person name="Clarke C."/>
            <person name="Bender T."/>
            <person name="Huebert T."/>
            <person name="Mason A.S."/>
            <person name="Pires J.C."/>
            <person name="Barker G."/>
            <person name="Moore J."/>
            <person name="Walley P.G."/>
            <person name="Manoli S."/>
            <person name="Batley J."/>
            <person name="Edwards D."/>
            <person name="Nelson M.N."/>
            <person name="Wang X."/>
            <person name="Paterson A.H."/>
            <person name="King G."/>
            <person name="Bancroft I."/>
            <person name="Chalhoub B."/>
            <person name="Sharpe A.G."/>
        </authorList>
    </citation>
    <scope>NUCLEOTIDE SEQUENCE</scope>
    <source>
        <strain evidence="2 3">cv. TO1000</strain>
    </source>
</reference>
<keyword evidence="3" id="KW-1185">Reference proteome</keyword>
<dbReference type="AlphaFoldDB" id="A0A0D3BNZ1"/>
<evidence type="ECO:0000313" key="2">
    <source>
        <dbReference type="EnsemblPlants" id="Bo4g012770.1"/>
    </source>
</evidence>
<dbReference type="Proteomes" id="UP000032141">
    <property type="component" value="Chromosome C4"/>
</dbReference>
<evidence type="ECO:0000313" key="3">
    <source>
        <dbReference type="Proteomes" id="UP000032141"/>
    </source>
</evidence>
<reference evidence="2" key="2">
    <citation type="submission" date="2015-03" db="UniProtKB">
        <authorList>
            <consortium name="EnsemblPlants"/>
        </authorList>
    </citation>
    <scope>IDENTIFICATION</scope>
</reference>
<organism evidence="2 3">
    <name type="scientific">Brassica oleracea var. oleracea</name>
    <dbReference type="NCBI Taxonomy" id="109376"/>
    <lineage>
        <taxon>Eukaryota</taxon>
        <taxon>Viridiplantae</taxon>
        <taxon>Streptophyta</taxon>
        <taxon>Embryophyta</taxon>
        <taxon>Tracheophyta</taxon>
        <taxon>Spermatophyta</taxon>
        <taxon>Magnoliopsida</taxon>
        <taxon>eudicotyledons</taxon>
        <taxon>Gunneridae</taxon>
        <taxon>Pentapetalae</taxon>
        <taxon>rosids</taxon>
        <taxon>malvids</taxon>
        <taxon>Brassicales</taxon>
        <taxon>Brassicaceae</taxon>
        <taxon>Brassiceae</taxon>
        <taxon>Brassica</taxon>
    </lineage>
</organism>